<name>A0AAI9K4X9_9FIRM</name>
<gene>
    <name evidence="1" type="ORF">COEU31_28510</name>
</gene>
<comment type="caution">
    <text evidence="1">The sequence shown here is derived from an EMBL/GenBank/DDBJ whole genome shotgun (WGS) entry which is preliminary data.</text>
</comment>
<dbReference type="RefSeq" id="WP_055147993.1">
    <property type="nucleotide sequence ID" value="NZ_BLYL01000041.1"/>
</dbReference>
<dbReference type="AlphaFoldDB" id="A0AAI9K4X9"/>
<accession>A0AAI9K4X9</accession>
<dbReference type="Proteomes" id="UP000660047">
    <property type="component" value="Unassembled WGS sequence"/>
</dbReference>
<sequence>MKLIIEDEGISLLENKGQYYLQYDAGAHMIKKKRIEITNEEAELCQLDVEEMYNLILQYQNDGVYGEDVVE</sequence>
<dbReference type="EMBL" id="BLYL01000041">
    <property type="protein sequence ID" value="GFO95805.1"/>
    <property type="molecule type" value="Genomic_DNA"/>
</dbReference>
<proteinExistence type="predicted"/>
<organism evidence="1 2">
    <name type="scientific">Coprococcus eutactus</name>
    <dbReference type="NCBI Taxonomy" id="33043"/>
    <lineage>
        <taxon>Bacteria</taxon>
        <taxon>Bacillati</taxon>
        <taxon>Bacillota</taxon>
        <taxon>Clostridia</taxon>
        <taxon>Lachnospirales</taxon>
        <taxon>Lachnospiraceae</taxon>
        <taxon>Coprococcus</taxon>
    </lineage>
</organism>
<reference evidence="1" key="1">
    <citation type="submission" date="2020-06" db="EMBL/GenBank/DDBJ databases">
        <title>Characterization of fructooligosaccharide metabolism and fructooligosaccharide-degrading enzymes in human commensal butyrate producers.</title>
        <authorList>
            <person name="Tanno H."/>
            <person name="Fujii T."/>
            <person name="Hirano K."/>
            <person name="Maeno S."/>
            <person name="Tonozuka T."/>
            <person name="Sakamoto M."/>
            <person name="Ohkuma M."/>
            <person name="Tochio T."/>
            <person name="Endo A."/>
        </authorList>
    </citation>
    <scope>NUCLEOTIDE SEQUENCE</scope>
    <source>
        <strain evidence="1">JCM 31265</strain>
    </source>
</reference>
<evidence type="ECO:0000313" key="1">
    <source>
        <dbReference type="EMBL" id="GFO95805.1"/>
    </source>
</evidence>
<protein>
    <submittedName>
        <fullName evidence="1">Uncharacterized protein</fullName>
    </submittedName>
</protein>
<evidence type="ECO:0000313" key="2">
    <source>
        <dbReference type="Proteomes" id="UP000660047"/>
    </source>
</evidence>